<reference evidence="3 4" key="1">
    <citation type="submission" date="2018-08" db="EMBL/GenBank/DDBJ databases">
        <title>Meiothermus terrae DSM 26712 genome sequencing project.</title>
        <authorList>
            <person name="Da Costa M.S."/>
            <person name="Albuquerque L."/>
            <person name="Raposo P."/>
            <person name="Froufe H.J.C."/>
            <person name="Barroso C.S."/>
            <person name="Egas C."/>
        </authorList>
    </citation>
    <scope>NUCLEOTIDE SEQUENCE [LARGE SCALE GENOMIC DNA]</scope>
    <source>
        <strain evidence="3 4">DSM 26712</strain>
    </source>
</reference>
<keyword evidence="1 3" id="KW-0413">Isomerase</keyword>
<keyword evidence="4" id="KW-1185">Reference proteome</keyword>
<dbReference type="Pfam" id="PF00160">
    <property type="entry name" value="Pro_isomerase"/>
    <property type="match status" value="1"/>
</dbReference>
<dbReference type="InterPro" id="IPR044666">
    <property type="entry name" value="Cyclophilin_A-like"/>
</dbReference>
<dbReference type="Gene3D" id="2.40.100.10">
    <property type="entry name" value="Cyclophilin-like"/>
    <property type="match status" value="1"/>
</dbReference>
<dbReference type="InterPro" id="IPR029000">
    <property type="entry name" value="Cyclophilin-like_dom_sf"/>
</dbReference>
<dbReference type="PROSITE" id="PS50072">
    <property type="entry name" value="CSA_PPIASE_2"/>
    <property type="match status" value="1"/>
</dbReference>
<accession>A0A399EXF6</accession>
<evidence type="ECO:0000313" key="3">
    <source>
        <dbReference type="EMBL" id="RIH87729.1"/>
    </source>
</evidence>
<dbReference type="RefSeq" id="WP_119314292.1">
    <property type="nucleotide sequence ID" value="NZ_QXDL01000032.1"/>
</dbReference>
<dbReference type="EMBL" id="QXDL01000032">
    <property type="protein sequence ID" value="RIH87729.1"/>
    <property type="molecule type" value="Genomic_DNA"/>
</dbReference>
<sequence length="211" mass="22898">MKPLRAIPLALLLGLALAQGTYVPKGYTLTPYLSAKPVRSFKEAKSVLKPSTDYRAVLETTAGRLVIDLYEAETPKTVNSFVFLALNRYFDGLAFHRVVEGFVVQGGDPNTLRDDPAAWGTGGPGYEFGLEVTPKLTFDAKGVLGMARTQDPNSNGSQFFITLGPTPNLNGLYTVFGKVVEGMAVLDKIARGEPPAKPTRMTRVYIVQKAK</sequence>
<dbReference type="InterPro" id="IPR002130">
    <property type="entry name" value="Cyclophilin-type_PPIase_dom"/>
</dbReference>
<dbReference type="GO" id="GO:0003755">
    <property type="term" value="F:peptidyl-prolyl cis-trans isomerase activity"/>
    <property type="evidence" value="ECO:0007669"/>
    <property type="project" value="UniProtKB-UniRule"/>
</dbReference>
<evidence type="ECO:0000256" key="1">
    <source>
        <dbReference type="RuleBase" id="RU363019"/>
    </source>
</evidence>
<gene>
    <name evidence="3" type="primary">ppiB_1</name>
    <name evidence="3" type="ORF">Mterra_01121</name>
</gene>
<dbReference type="AlphaFoldDB" id="A0A399EXF6"/>
<dbReference type="PROSITE" id="PS00170">
    <property type="entry name" value="CSA_PPIASE_1"/>
    <property type="match status" value="1"/>
</dbReference>
<comment type="function">
    <text evidence="1">PPIases accelerate the folding of proteins. It catalyzes the cis-trans isomerization of proline imidic peptide bonds in oligopeptides.</text>
</comment>
<comment type="similarity">
    <text evidence="1">Belongs to the cyclophilin-type PPIase family.</text>
</comment>
<organism evidence="3 4">
    <name type="scientific">Calidithermus terrae</name>
    <dbReference type="NCBI Taxonomy" id="1408545"/>
    <lineage>
        <taxon>Bacteria</taxon>
        <taxon>Thermotogati</taxon>
        <taxon>Deinococcota</taxon>
        <taxon>Deinococci</taxon>
        <taxon>Thermales</taxon>
        <taxon>Thermaceae</taxon>
        <taxon>Calidithermus</taxon>
    </lineage>
</organism>
<comment type="catalytic activity">
    <reaction evidence="1">
        <text>[protein]-peptidylproline (omega=180) = [protein]-peptidylproline (omega=0)</text>
        <dbReference type="Rhea" id="RHEA:16237"/>
        <dbReference type="Rhea" id="RHEA-COMP:10747"/>
        <dbReference type="Rhea" id="RHEA-COMP:10748"/>
        <dbReference type="ChEBI" id="CHEBI:83833"/>
        <dbReference type="ChEBI" id="CHEBI:83834"/>
        <dbReference type="EC" id="5.2.1.8"/>
    </reaction>
</comment>
<evidence type="ECO:0000259" key="2">
    <source>
        <dbReference type="PROSITE" id="PS50072"/>
    </source>
</evidence>
<keyword evidence="1" id="KW-0697">Rotamase</keyword>
<dbReference type="PRINTS" id="PR00153">
    <property type="entry name" value="CSAPPISMRASE"/>
</dbReference>
<dbReference type="GO" id="GO:0006457">
    <property type="term" value="P:protein folding"/>
    <property type="evidence" value="ECO:0007669"/>
    <property type="project" value="InterPro"/>
</dbReference>
<proteinExistence type="inferred from homology"/>
<comment type="caution">
    <text evidence="3">The sequence shown here is derived from an EMBL/GenBank/DDBJ whole genome shotgun (WGS) entry which is preliminary data.</text>
</comment>
<dbReference type="CDD" id="cd00317">
    <property type="entry name" value="cyclophilin"/>
    <property type="match status" value="1"/>
</dbReference>
<dbReference type="SUPFAM" id="SSF50891">
    <property type="entry name" value="Cyclophilin-like"/>
    <property type="match status" value="1"/>
</dbReference>
<evidence type="ECO:0000313" key="4">
    <source>
        <dbReference type="Proteomes" id="UP000265715"/>
    </source>
</evidence>
<dbReference type="InterPro" id="IPR020892">
    <property type="entry name" value="Cyclophilin-type_PPIase_CS"/>
</dbReference>
<dbReference type="OrthoDB" id="9807797at2"/>
<feature type="domain" description="PPIase cyclophilin-type" evidence="2">
    <location>
        <begin position="59"/>
        <end position="211"/>
    </location>
</feature>
<dbReference type="PANTHER" id="PTHR45625">
    <property type="entry name" value="PEPTIDYL-PROLYL CIS-TRANS ISOMERASE-RELATED"/>
    <property type="match status" value="1"/>
</dbReference>
<dbReference type="PANTHER" id="PTHR45625:SF16">
    <property type="entry name" value="PEPTIDYL-PROLYL CIS-TRANS ISOMERASE"/>
    <property type="match status" value="1"/>
</dbReference>
<dbReference type="EC" id="5.2.1.8" evidence="1"/>
<name>A0A399EXF6_9DEIN</name>
<dbReference type="Proteomes" id="UP000265715">
    <property type="component" value="Unassembled WGS sequence"/>
</dbReference>
<protein>
    <recommendedName>
        <fullName evidence="1">Peptidyl-prolyl cis-trans isomerase</fullName>
        <shortName evidence="1">PPIase</shortName>
        <ecNumber evidence="1">5.2.1.8</ecNumber>
    </recommendedName>
</protein>